<sequence length="88" mass="9494">MAVLLAMLMIYSALVMRDGGSWRVAVAMPAILGIVAVQMARWTSQAWGRSHQRTLRRLFDILGAETGPGGRDVAEPAGRSDGQTPEGR</sequence>
<accession>A0A246RP08</accession>
<dbReference type="AlphaFoldDB" id="A0A246RP08"/>
<keyword evidence="3" id="KW-1185">Reference proteome</keyword>
<name>A0A246RP08_9ACTN</name>
<organism evidence="2 3">
    <name type="scientific">Micromonospora wenchangensis</name>
    <dbReference type="NCBI Taxonomy" id="1185415"/>
    <lineage>
        <taxon>Bacteria</taxon>
        <taxon>Bacillati</taxon>
        <taxon>Actinomycetota</taxon>
        <taxon>Actinomycetes</taxon>
        <taxon>Micromonosporales</taxon>
        <taxon>Micromonosporaceae</taxon>
        <taxon>Micromonospora</taxon>
    </lineage>
</organism>
<evidence type="ECO:0000313" key="2">
    <source>
        <dbReference type="EMBL" id="OWV09087.1"/>
    </source>
</evidence>
<evidence type="ECO:0000313" key="3">
    <source>
        <dbReference type="Proteomes" id="UP000197174"/>
    </source>
</evidence>
<gene>
    <name evidence="2" type="ORF">B5D80_10625</name>
</gene>
<feature type="region of interest" description="Disordered" evidence="1">
    <location>
        <begin position="66"/>
        <end position="88"/>
    </location>
</feature>
<dbReference type="RefSeq" id="WP_088643639.1">
    <property type="nucleotide sequence ID" value="NZ_MZMV01000013.1"/>
</dbReference>
<comment type="caution">
    <text evidence="2">The sequence shown here is derived from an EMBL/GenBank/DDBJ whole genome shotgun (WGS) entry which is preliminary data.</text>
</comment>
<evidence type="ECO:0000256" key="1">
    <source>
        <dbReference type="SAM" id="MobiDB-lite"/>
    </source>
</evidence>
<protein>
    <submittedName>
        <fullName evidence="2">Uncharacterized protein</fullName>
    </submittedName>
</protein>
<reference evidence="2 3" key="1">
    <citation type="submission" date="2017-03" db="EMBL/GenBank/DDBJ databases">
        <title>Whole genome sequence of Micromonospora wenchangensis, isolated from mangrove soil.</title>
        <authorList>
            <person name="Yang H."/>
        </authorList>
    </citation>
    <scope>NUCLEOTIDE SEQUENCE [LARGE SCALE GENOMIC DNA]</scope>
    <source>
        <strain evidence="2 3">CCTCC AA 2012002</strain>
    </source>
</reference>
<proteinExistence type="predicted"/>
<dbReference type="EMBL" id="MZMV01000013">
    <property type="protein sequence ID" value="OWV09087.1"/>
    <property type="molecule type" value="Genomic_DNA"/>
</dbReference>
<dbReference type="Proteomes" id="UP000197174">
    <property type="component" value="Unassembled WGS sequence"/>
</dbReference>